<dbReference type="PROSITE" id="PS51273">
    <property type="entry name" value="GATASE_TYPE_1"/>
    <property type="match status" value="1"/>
</dbReference>
<proteinExistence type="inferred from homology"/>
<name>A0AAV9CQI0_ACOCL</name>
<reference evidence="3" key="1">
    <citation type="journal article" date="2023" name="Nat. Commun.">
        <title>Diploid and tetraploid genomes of Acorus and the evolution of monocots.</title>
        <authorList>
            <person name="Ma L."/>
            <person name="Liu K.W."/>
            <person name="Li Z."/>
            <person name="Hsiao Y.Y."/>
            <person name="Qi Y."/>
            <person name="Fu T."/>
            <person name="Tang G.D."/>
            <person name="Zhang D."/>
            <person name="Sun W.H."/>
            <person name="Liu D.K."/>
            <person name="Li Y."/>
            <person name="Chen G.Z."/>
            <person name="Liu X.D."/>
            <person name="Liao X.Y."/>
            <person name="Jiang Y.T."/>
            <person name="Yu X."/>
            <person name="Hao Y."/>
            <person name="Huang J."/>
            <person name="Zhao X.W."/>
            <person name="Ke S."/>
            <person name="Chen Y.Y."/>
            <person name="Wu W.L."/>
            <person name="Hsu J.L."/>
            <person name="Lin Y.F."/>
            <person name="Huang M.D."/>
            <person name="Li C.Y."/>
            <person name="Huang L."/>
            <person name="Wang Z.W."/>
            <person name="Zhao X."/>
            <person name="Zhong W.Y."/>
            <person name="Peng D.H."/>
            <person name="Ahmad S."/>
            <person name="Lan S."/>
            <person name="Zhang J.S."/>
            <person name="Tsai W.C."/>
            <person name="Van de Peer Y."/>
            <person name="Liu Z.J."/>
        </authorList>
    </citation>
    <scope>NUCLEOTIDE SEQUENCE</scope>
    <source>
        <strain evidence="3">CP</strain>
    </source>
</reference>
<dbReference type="InterPro" id="IPR017926">
    <property type="entry name" value="GATASE"/>
</dbReference>
<evidence type="ECO:0000313" key="3">
    <source>
        <dbReference type="EMBL" id="KAK1290422.1"/>
    </source>
</evidence>
<reference evidence="3" key="2">
    <citation type="submission" date="2023-06" db="EMBL/GenBank/DDBJ databases">
        <authorList>
            <person name="Ma L."/>
            <person name="Liu K.-W."/>
            <person name="Li Z."/>
            <person name="Hsiao Y.-Y."/>
            <person name="Qi Y."/>
            <person name="Fu T."/>
            <person name="Tang G."/>
            <person name="Zhang D."/>
            <person name="Sun W.-H."/>
            <person name="Liu D.-K."/>
            <person name="Li Y."/>
            <person name="Chen G.-Z."/>
            <person name="Liu X.-D."/>
            <person name="Liao X.-Y."/>
            <person name="Jiang Y.-T."/>
            <person name="Yu X."/>
            <person name="Hao Y."/>
            <person name="Huang J."/>
            <person name="Zhao X.-W."/>
            <person name="Ke S."/>
            <person name="Chen Y.-Y."/>
            <person name="Wu W.-L."/>
            <person name="Hsu J.-L."/>
            <person name="Lin Y.-F."/>
            <person name="Huang M.-D."/>
            <person name="Li C.-Y."/>
            <person name="Huang L."/>
            <person name="Wang Z.-W."/>
            <person name="Zhao X."/>
            <person name="Zhong W.-Y."/>
            <person name="Peng D.-H."/>
            <person name="Ahmad S."/>
            <person name="Lan S."/>
            <person name="Zhang J.-S."/>
            <person name="Tsai W.-C."/>
            <person name="Van De Peer Y."/>
            <person name="Liu Z.-J."/>
        </authorList>
    </citation>
    <scope>NUCLEOTIDE SEQUENCE</scope>
    <source>
        <strain evidence="3">CP</strain>
        <tissue evidence="3">Leaves</tissue>
    </source>
</reference>
<dbReference type="GO" id="GO:0005829">
    <property type="term" value="C:cytosol"/>
    <property type="evidence" value="ECO:0007669"/>
    <property type="project" value="TreeGrafter"/>
</dbReference>
<gene>
    <name evidence="3" type="ORF">QJS10_CPB18g00009</name>
</gene>
<dbReference type="PANTHER" id="PTHR42695:SF5">
    <property type="entry name" value="GLUTAMINE AMIDOTRANSFERASE YLR126C-RELATED"/>
    <property type="match status" value="1"/>
</dbReference>
<evidence type="ECO:0000259" key="2">
    <source>
        <dbReference type="Pfam" id="PF00117"/>
    </source>
</evidence>
<comment type="caution">
    <text evidence="3">The sequence shown here is derived from an EMBL/GenBank/DDBJ whole genome shotgun (WGS) entry which is preliminary data.</text>
</comment>
<dbReference type="InterPro" id="IPR044992">
    <property type="entry name" value="ChyE-like"/>
</dbReference>
<dbReference type="SUPFAM" id="SSF52317">
    <property type="entry name" value="Class I glutamine amidotransferase-like"/>
    <property type="match status" value="1"/>
</dbReference>
<keyword evidence="4" id="KW-1185">Reference proteome</keyword>
<dbReference type="Proteomes" id="UP001180020">
    <property type="component" value="Unassembled WGS sequence"/>
</dbReference>
<protein>
    <recommendedName>
        <fullName evidence="2">Glutamine amidotransferase domain-containing protein</fullName>
    </recommendedName>
</protein>
<feature type="domain" description="Glutamine amidotransferase" evidence="2">
    <location>
        <begin position="69"/>
        <end position="207"/>
    </location>
</feature>
<dbReference type="InterPro" id="IPR029062">
    <property type="entry name" value="Class_I_gatase-like"/>
</dbReference>
<dbReference type="Gene3D" id="3.40.50.880">
    <property type="match status" value="1"/>
</dbReference>
<comment type="similarity">
    <text evidence="1">Belongs to the peptidase C26 family.</text>
</comment>
<evidence type="ECO:0000256" key="1">
    <source>
        <dbReference type="ARBA" id="ARBA00011083"/>
    </source>
</evidence>
<sequence length="260" mass="29011">MAPFDEQGQHEEEGRRRYAVLKTGHATEYTELTYGGYASMLQRLLQSKDERWVIFSVIDGDFSFMDDPNSFDGFVITGSSADAHSNHFDWIPRLSDALRSLHRLNKKLLGICFGHQILARALGGETGRASVGWEIGIKQLQIDSKMMSQIYGVDMSPTLNVIESHRDQVLSVPPGAIVLASSEKTEIEMFAVGDCVLGIQCHPEFSKDVMLDIIHRRLSGDAFSAEVANEAIGSLEKHQPDQQPLQLLCKRFLKGNFEVV</sequence>
<dbReference type="AlphaFoldDB" id="A0AAV9CQI0"/>
<organism evidence="3 4">
    <name type="scientific">Acorus calamus</name>
    <name type="common">Sweet flag</name>
    <dbReference type="NCBI Taxonomy" id="4465"/>
    <lineage>
        <taxon>Eukaryota</taxon>
        <taxon>Viridiplantae</taxon>
        <taxon>Streptophyta</taxon>
        <taxon>Embryophyta</taxon>
        <taxon>Tracheophyta</taxon>
        <taxon>Spermatophyta</taxon>
        <taxon>Magnoliopsida</taxon>
        <taxon>Liliopsida</taxon>
        <taxon>Acoraceae</taxon>
        <taxon>Acorus</taxon>
    </lineage>
</organism>
<evidence type="ECO:0000313" key="4">
    <source>
        <dbReference type="Proteomes" id="UP001180020"/>
    </source>
</evidence>
<dbReference type="Pfam" id="PF00117">
    <property type="entry name" value="GATase"/>
    <property type="match status" value="1"/>
</dbReference>
<dbReference type="CDD" id="cd01741">
    <property type="entry name" value="GATase1_1"/>
    <property type="match status" value="1"/>
</dbReference>
<dbReference type="EMBL" id="JAUJYO010000018">
    <property type="protein sequence ID" value="KAK1290422.1"/>
    <property type="molecule type" value="Genomic_DNA"/>
</dbReference>
<accession>A0AAV9CQI0</accession>
<dbReference type="PANTHER" id="PTHR42695">
    <property type="entry name" value="GLUTAMINE AMIDOTRANSFERASE YLR126C-RELATED"/>
    <property type="match status" value="1"/>
</dbReference>